<feature type="transmembrane region" description="Helical" evidence="2">
    <location>
        <begin position="108"/>
        <end position="132"/>
    </location>
</feature>
<name>A0A9W6QD75_9ACTN</name>
<evidence type="ECO:0000256" key="2">
    <source>
        <dbReference type="SAM" id="Phobius"/>
    </source>
</evidence>
<evidence type="ECO:0000313" key="3">
    <source>
        <dbReference type="EMBL" id="GLW75000.1"/>
    </source>
</evidence>
<evidence type="ECO:0000313" key="4">
    <source>
        <dbReference type="Proteomes" id="UP001165041"/>
    </source>
</evidence>
<feature type="transmembrane region" description="Helical" evidence="2">
    <location>
        <begin position="168"/>
        <end position="188"/>
    </location>
</feature>
<feature type="region of interest" description="Disordered" evidence="1">
    <location>
        <begin position="365"/>
        <end position="412"/>
    </location>
</feature>
<comment type="caution">
    <text evidence="3">The sequence shown here is derived from an EMBL/GenBank/DDBJ whole genome shotgun (WGS) entry which is preliminary data.</text>
</comment>
<evidence type="ECO:0000256" key="1">
    <source>
        <dbReference type="SAM" id="MobiDB-lite"/>
    </source>
</evidence>
<gene>
    <name evidence="3" type="ORF">Kpho02_72970</name>
</gene>
<reference evidence="3" key="1">
    <citation type="submission" date="2023-02" db="EMBL/GenBank/DDBJ databases">
        <title>Kitasatospora phosalacinea NBRC 14627.</title>
        <authorList>
            <person name="Ichikawa N."/>
            <person name="Sato H."/>
            <person name="Tonouchi N."/>
        </authorList>
    </citation>
    <scope>NUCLEOTIDE SEQUENCE</scope>
    <source>
        <strain evidence="3">NBRC 14627</strain>
    </source>
</reference>
<keyword evidence="2" id="KW-0472">Membrane</keyword>
<keyword evidence="2" id="KW-1133">Transmembrane helix</keyword>
<sequence>MSDVSEYRAARREDKLAERQADREDRRAAAEEARKDADAARRRAAAERREAEDRKAKRRAARAAKVGKVTGWVTENPARAFVRLVQACSIIPAVISQVGALSDASVEVLLAALLATMLEGAAWALVAMGSAAEKAGKPSTTYRVGAWVAGAVAAAINLAHGLQTYPAHAWVAVVLALSSLVAVWLTDLQTHASHRPSRAERRRLAEEQAAAKAAEVAREAAIAAHRAARKQHQPQVYEVMERLISSAPYGRLSEDDAWRTAWEYVHGIAVPGLTADLLAERNAARVRVGEHAARPVLSPIDRGLAELLGPAGADGDGDGSTLTLPPVLPYDLSEVSDSVYLDTVPSALDAAWRAISEEPETLGGIEEYAPQSPSGKAPGAPSGKAPRKAAGTSAGNSDAERPLDPEDLAKVRDLAELMESAGRRMSTSDVKAILGGGRNSYLVRVRRAIEAERTAARKQTEGEQR</sequence>
<accession>A0A9W6QD75</accession>
<dbReference type="Proteomes" id="UP001165041">
    <property type="component" value="Unassembled WGS sequence"/>
</dbReference>
<evidence type="ECO:0008006" key="5">
    <source>
        <dbReference type="Google" id="ProtNLM"/>
    </source>
</evidence>
<dbReference type="EMBL" id="BSSA01000043">
    <property type="protein sequence ID" value="GLW75000.1"/>
    <property type="molecule type" value="Genomic_DNA"/>
</dbReference>
<feature type="transmembrane region" description="Helical" evidence="2">
    <location>
        <begin position="144"/>
        <end position="162"/>
    </location>
</feature>
<protein>
    <recommendedName>
        <fullName evidence="5">DUF2637 domain-containing protein</fullName>
    </recommendedName>
</protein>
<feature type="compositionally biased region" description="Basic and acidic residues" evidence="1">
    <location>
        <begin position="398"/>
        <end position="412"/>
    </location>
</feature>
<dbReference type="AlphaFoldDB" id="A0A9W6QD75"/>
<dbReference type="RefSeq" id="WP_285740556.1">
    <property type="nucleotide sequence ID" value="NZ_BSSA01000043.1"/>
</dbReference>
<feature type="compositionally biased region" description="Basic and acidic residues" evidence="1">
    <location>
        <begin position="1"/>
        <end position="55"/>
    </location>
</feature>
<keyword evidence="2" id="KW-0812">Transmembrane</keyword>
<feature type="region of interest" description="Disordered" evidence="1">
    <location>
        <begin position="1"/>
        <end position="60"/>
    </location>
</feature>
<organism evidence="3 4">
    <name type="scientific">Kitasatospora phosalacinea</name>
    <dbReference type="NCBI Taxonomy" id="2065"/>
    <lineage>
        <taxon>Bacteria</taxon>
        <taxon>Bacillati</taxon>
        <taxon>Actinomycetota</taxon>
        <taxon>Actinomycetes</taxon>
        <taxon>Kitasatosporales</taxon>
        <taxon>Streptomycetaceae</taxon>
        <taxon>Kitasatospora</taxon>
    </lineage>
</organism>
<proteinExistence type="predicted"/>